<comment type="caution">
    <text evidence="1">The sequence shown here is derived from an EMBL/GenBank/DDBJ whole genome shotgun (WGS) entry which is preliminary data.</text>
</comment>
<reference evidence="1 2" key="1">
    <citation type="submission" date="2024-09" db="EMBL/GenBank/DDBJ databases">
        <title>Chromosome-scale assembly of Riccia fluitans.</title>
        <authorList>
            <person name="Paukszto L."/>
            <person name="Sawicki J."/>
            <person name="Karawczyk K."/>
            <person name="Piernik-Szablinska J."/>
            <person name="Szczecinska M."/>
            <person name="Mazdziarz M."/>
        </authorList>
    </citation>
    <scope>NUCLEOTIDE SEQUENCE [LARGE SCALE GENOMIC DNA]</scope>
    <source>
        <strain evidence="1">Rf_01</strain>
        <tissue evidence="1">Aerial parts of the thallus</tissue>
    </source>
</reference>
<keyword evidence="2" id="KW-1185">Reference proteome</keyword>
<accession>A0ABD1YZH5</accession>
<evidence type="ECO:0000313" key="1">
    <source>
        <dbReference type="EMBL" id="KAL2636185.1"/>
    </source>
</evidence>
<name>A0ABD1YZH5_9MARC</name>
<gene>
    <name evidence="1" type="ORF">R1flu_007664</name>
</gene>
<evidence type="ECO:0000313" key="2">
    <source>
        <dbReference type="Proteomes" id="UP001605036"/>
    </source>
</evidence>
<dbReference type="AlphaFoldDB" id="A0ABD1YZH5"/>
<dbReference type="Proteomes" id="UP001605036">
    <property type="component" value="Unassembled WGS sequence"/>
</dbReference>
<organism evidence="1 2">
    <name type="scientific">Riccia fluitans</name>
    <dbReference type="NCBI Taxonomy" id="41844"/>
    <lineage>
        <taxon>Eukaryota</taxon>
        <taxon>Viridiplantae</taxon>
        <taxon>Streptophyta</taxon>
        <taxon>Embryophyta</taxon>
        <taxon>Marchantiophyta</taxon>
        <taxon>Marchantiopsida</taxon>
        <taxon>Marchantiidae</taxon>
        <taxon>Marchantiales</taxon>
        <taxon>Ricciaceae</taxon>
        <taxon>Riccia</taxon>
    </lineage>
</organism>
<dbReference type="EMBL" id="JBHFFA010000003">
    <property type="protein sequence ID" value="KAL2636185.1"/>
    <property type="molecule type" value="Genomic_DNA"/>
</dbReference>
<protein>
    <submittedName>
        <fullName evidence="1">Uncharacterized protein</fullName>
    </submittedName>
</protein>
<proteinExistence type="predicted"/>
<sequence>MATAGDEAWKLWELGRGGVGLCEADRKLEWNLSAACSVKCSTWKLLPLPALQADRQEIQSAIVLSSRAPPLEHVGDGVQTRSSSRWHQPLLDFSVRFNCGIVGSNSNVWGFNWELEFPPPAVSIFPEFFV</sequence>